<comment type="subcellular location">
    <subcellularLocation>
        <location evidence="1 9">Cell membrane</location>
        <topology evidence="1 9">Multi-pass membrane protein</topology>
    </subcellularLocation>
</comment>
<evidence type="ECO:0000256" key="5">
    <source>
        <dbReference type="ARBA" id="ARBA00022692"/>
    </source>
</evidence>
<dbReference type="InterPro" id="IPR035906">
    <property type="entry name" value="MetI-like_sf"/>
</dbReference>
<evidence type="ECO:0000256" key="7">
    <source>
        <dbReference type="ARBA" id="ARBA00023136"/>
    </source>
</evidence>
<comment type="function">
    <text evidence="8">Probably part of an ABC transporter complex. Probably responsible for the translocation of the substrate across the membrane.</text>
</comment>
<evidence type="ECO:0000256" key="6">
    <source>
        <dbReference type="ARBA" id="ARBA00022989"/>
    </source>
</evidence>
<keyword evidence="4" id="KW-1003">Cell membrane</keyword>
<feature type="transmembrane region" description="Helical" evidence="9">
    <location>
        <begin position="157"/>
        <end position="176"/>
    </location>
</feature>
<dbReference type="NCBIfam" id="NF007545">
    <property type="entry name" value="PRK10160.1"/>
    <property type="match status" value="1"/>
</dbReference>
<evidence type="ECO:0000256" key="2">
    <source>
        <dbReference type="ARBA" id="ARBA00009306"/>
    </source>
</evidence>
<dbReference type="SUPFAM" id="SSF161098">
    <property type="entry name" value="MetI-like"/>
    <property type="match status" value="1"/>
</dbReference>
<keyword evidence="7 9" id="KW-0472">Membrane</keyword>
<evidence type="ECO:0000256" key="3">
    <source>
        <dbReference type="ARBA" id="ARBA00022448"/>
    </source>
</evidence>
<dbReference type="Proteomes" id="UP001138921">
    <property type="component" value="Unassembled WGS sequence"/>
</dbReference>
<sequence>MTLLHAERGLRDLAEPERSTARLPRRETPRRELSSRAISAITILVALLAWTVVTRLGLVAPLFLPPPQDVLAKFWKVMSQGFVDATLLQHLLASLGRVFAALVAATLVGIPVGLAIGTSRIGRGIFDPVLEFLRPIPPLAYLPLVIIWFGIGEQAKVLVIAIAMVAPIALSTASGVRNVQQDRLSAARSLGATRRQVIRFVVLPSALPSILTGLRIALGAGWTTLVAAELVAATRGLGFMIQSAAQFLVTDVVVMGIFVIAAVAFVLEFGLRRLERRLVPWAGRE</sequence>
<evidence type="ECO:0000313" key="11">
    <source>
        <dbReference type="EMBL" id="MBT1159940.1"/>
    </source>
</evidence>
<keyword evidence="12" id="KW-1185">Reference proteome</keyword>
<feature type="transmembrane region" description="Helical" evidence="9">
    <location>
        <begin position="197"/>
        <end position="225"/>
    </location>
</feature>
<dbReference type="CDD" id="cd06261">
    <property type="entry name" value="TM_PBP2"/>
    <property type="match status" value="1"/>
</dbReference>
<dbReference type="InterPro" id="IPR000515">
    <property type="entry name" value="MetI-like"/>
</dbReference>
<feature type="domain" description="ABC transmembrane type-1" evidence="10">
    <location>
        <begin position="91"/>
        <end position="271"/>
    </location>
</feature>
<proteinExistence type="inferred from homology"/>
<evidence type="ECO:0000256" key="1">
    <source>
        <dbReference type="ARBA" id="ARBA00004651"/>
    </source>
</evidence>
<dbReference type="GO" id="GO:0042918">
    <property type="term" value="P:alkanesulfonate transmembrane transport"/>
    <property type="evidence" value="ECO:0007669"/>
    <property type="project" value="UniProtKB-ARBA"/>
</dbReference>
<evidence type="ECO:0000256" key="9">
    <source>
        <dbReference type="RuleBase" id="RU363032"/>
    </source>
</evidence>
<dbReference type="Pfam" id="PF00528">
    <property type="entry name" value="BPD_transp_1"/>
    <property type="match status" value="1"/>
</dbReference>
<feature type="transmembrane region" description="Helical" evidence="9">
    <location>
        <begin position="98"/>
        <end position="117"/>
    </location>
</feature>
<gene>
    <name evidence="11" type="primary">tauC</name>
    <name evidence="11" type="ORF">J1C56_30855</name>
</gene>
<feature type="transmembrane region" description="Helical" evidence="9">
    <location>
        <begin position="40"/>
        <end position="64"/>
    </location>
</feature>
<name>A0A9X1AH91_9HYPH</name>
<dbReference type="PANTHER" id="PTHR30151:SF25">
    <property type="entry name" value="TAURINE TRANSPORT SYSTEM PERMEASE PROTEIN TAUC"/>
    <property type="match status" value="1"/>
</dbReference>
<organism evidence="11 12">
    <name type="scientific">Aminobacter anthyllidis</name>
    <dbReference type="NCBI Taxonomy" id="1035067"/>
    <lineage>
        <taxon>Bacteria</taxon>
        <taxon>Pseudomonadati</taxon>
        <taxon>Pseudomonadota</taxon>
        <taxon>Alphaproteobacteria</taxon>
        <taxon>Hyphomicrobiales</taxon>
        <taxon>Phyllobacteriaceae</taxon>
        <taxon>Aminobacter</taxon>
    </lineage>
</organism>
<dbReference type="EMBL" id="JAFLWW010000015">
    <property type="protein sequence ID" value="MBT1159940.1"/>
    <property type="molecule type" value="Genomic_DNA"/>
</dbReference>
<keyword evidence="3 9" id="KW-0813">Transport</keyword>
<dbReference type="GO" id="GO:0010438">
    <property type="term" value="P:cellular response to sulfur starvation"/>
    <property type="evidence" value="ECO:0007669"/>
    <property type="project" value="TreeGrafter"/>
</dbReference>
<evidence type="ECO:0000259" key="10">
    <source>
        <dbReference type="PROSITE" id="PS50928"/>
    </source>
</evidence>
<reference evidence="11" key="2">
    <citation type="submission" date="2021-03" db="EMBL/GenBank/DDBJ databases">
        <authorList>
            <person name="Artuso I."/>
            <person name="Turrini P."/>
            <person name="Pirolo M."/>
            <person name="Lugli G.A."/>
            <person name="Ventura M."/>
            <person name="Visca P."/>
        </authorList>
    </citation>
    <scope>NUCLEOTIDE SEQUENCE</scope>
    <source>
        <strain evidence="11">LMG 26462</strain>
    </source>
</reference>
<evidence type="ECO:0000256" key="4">
    <source>
        <dbReference type="ARBA" id="ARBA00022475"/>
    </source>
</evidence>
<comment type="similarity">
    <text evidence="2 9">Belongs to the binding-protein-dependent transport system permease family.</text>
</comment>
<reference evidence="11" key="1">
    <citation type="journal article" date="2021" name="Microorganisms">
        <title>Phylogenomic Reconstruction and Metabolic Potential of the Genus Aminobacter.</title>
        <authorList>
            <person name="Artuso I."/>
            <person name="Turrini P."/>
            <person name="Pirolo M."/>
            <person name="Lugli G.A."/>
            <person name="Ventura M."/>
            <person name="Visca P."/>
        </authorList>
    </citation>
    <scope>NUCLEOTIDE SEQUENCE</scope>
    <source>
        <strain evidence="11">LMG 26462</strain>
    </source>
</reference>
<dbReference type="PROSITE" id="PS50928">
    <property type="entry name" value="ABC_TM1"/>
    <property type="match status" value="1"/>
</dbReference>
<protein>
    <submittedName>
        <fullName evidence="11">Taurine ABC transporter permease TauC</fullName>
    </submittedName>
</protein>
<feature type="transmembrane region" description="Helical" evidence="9">
    <location>
        <begin position="129"/>
        <end position="151"/>
    </location>
</feature>
<feature type="transmembrane region" description="Helical" evidence="9">
    <location>
        <begin position="245"/>
        <end position="267"/>
    </location>
</feature>
<dbReference type="RefSeq" id="WP_214393731.1">
    <property type="nucleotide sequence ID" value="NZ_JAFLWW010000015.1"/>
</dbReference>
<evidence type="ECO:0000313" key="12">
    <source>
        <dbReference type="Proteomes" id="UP001138921"/>
    </source>
</evidence>
<keyword evidence="6 9" id="KW-1133">Transmembrane helix</keyword>
<dbReference type="PANTHER" id="PTHR30151">
    <property type="entry name" value="ALKANE SULFONATE ABC TRANSPORTER-RELATED, MEMBRANE SUBUNIT"/>
    <property type="match status" value="1"/>
</dbReference>
<dbReference type="GO" id="GO:0005886">
    <property type="term" value="C:plasma membrane"/>
    <property type="evidence" value="ECO:0007669"/>
    <property type="project" value="UniProtKB-SubCell"/>
</dbReference>
<dbReference type="FunFam" id="1.10.3720.10:FF:000003">
    <property type="entry name" value="Aliphatic sulfonate ABC transporter permease"/>
    <property type="match status" value="1"/>
</dbReference>
<dbReference type="Gene3D" id="1.10.3720.10">
    <property type="entry name" value="MetI-like"/>
    <property type="match status" value="1"/>
</dbReference>
<dbReference type="AlphaFoldDB" id="A0A9X1AH91"/>
<comment type="caution">
    <text evidence="11">The sequence shown here is derived from an EMBL/GenBank/DDBJ whole genome shotgun (WGS) entry which is preliminary data.</text>
</comment>
<keyword evidence="5 9" id="KW-0812">Transmembrane</keyword>
<evidence type="ECO:0000256" key="8">
    <source>
        <dbReference type="ARBA" id="ARBA00056719"/>
    </source>
</evidence>
<accession>A0A9X1AH91</accession>